<gene>
    <name evidence="3" type="ORF">K040078D81_40760</name>
</gene>
<feature type="transmembrane region" description="Helical" evidence="1">
    <location>
        <begin position="95"/>
        <end position="115"/>
    </location>
</feature>
<feature type="transmembrane region" description="Helical" evidence="1">
    <location>
        <begin position="6"/>
        <end position="27"/>
    </location>
</feature>
<feature type="domain" description="Sensor histidine kinase NatK-like C-terminal" evidence="2">
    <location>
        <begin position="347"/>
        <end position="450"/>
    </location>
</feature>
<reference evidence="3 4" key="1">
    <citation type="submission" date="2024-04" db="EMBL/GenBank/DDBJ databases">
        <title>Defined microbial consortia suppress multidrug-resistant proinflammatory Enterobacteriaceae via ecological control.</title>
        <authorList>
            <person name="Furuichi M."/>
            <person name="Kawaguchi T."/>
            <person name="Pust M."/>
            <person name="Yasuma K."/>
            <person name="Plichta D."/>
            <person name="Hasegawa N."/>
            <person name="Ohya T."/>
            <person name="Bhattarai S."/>
            <person name="Sasajima S."/>
            <person name="Aoto Y."/>
            <person name="Tuganbaev T."/>
            <person name="Yaginuma M."/>
            <person name="Ueda M."/>
            <person name="Okahashi N."/>
            <person name="Amafuji K."/>
            <person name="Kiridooshi Y."/>
            <person name="Sugita K."/>
            <person name="Strazar M."/>
            <person name="Skelly A."/>
            <person name="Suda W."/>
            <person name="Hattori M."/>
            <person name="Nakamoto N."/>
            <person name="Caballero S."/>
            <person name="Norman J."/>
            <person name="Olle B."/>
            <person name="Tanoue T."/>
            <person name="Arita M."/>
            <person name="Bucci V."/>
            <person name="Atarashi K."/>
            <person name="Xavier R."/>
            <person name="Honda K."/>
        </authorList>
    </citation>
    <scope>NUCLEOTIDE SEQUENCE [LARGE SCALE GENOMIC DNA]</scope>
    <source>
        <strain evidence="4">k04-0078-D8-1</strain>
    </source>
</reference>
<dbReference type="PANTHER" id="PTHR40448">
    <property type="entry name" value="TWO-COMPONENT SENSOR HISTIDINE KINASE"/>
    <property type="match status" value="1"/>
</dbReference>
<evidence type="ECO:0000313" key="3">
    <source>
        <dbReference type="EMBL" id="GAA6409959.1"/>
    </source>
</evidence>
<keyword evidence="1" id="KW-1133">Transmembrane helix</keyword>
<evidence type="ECO:0000256" key="1">
    <source>
        <dbReference type="SAM" id="Phobius"/>
    </source>
</evidence>
<comment type="caution">
    <text evidence="3">The sequence shown here is derived from an EMBL/GenBank/DDBJ whole genome shotgun (WGS) entry which is preliminary data.</text>
</comment>
<proteinExistence type="predicted"/>
<evidence type="ECO:0000259" key="2">
    <source>
        <dbReference type="Pfam" id="PF14501"/>
    </source>
</evidence>
<feature type="transmembrane region" description="Helical" evidence="1">
    <location>
        <begin position="39"/>
        <end position="62"/>
    </location>
</feature>
<organism evidence="3 4">
    <name type="scientific">Blautia hominis</name>
    <dbReference type="NCBI Taxonomy" id="2025493"/>
    <lineage>
        <taxon>Bacteria</taxon>
        <taxon>Bacillati</taxon>
        <taxon>Bacillota</taxon>
        <taxon>Clostridia</taxon>
        <taxon>Lachnospirales</taxon>
        <taxon>Lachnospiraceae</taxon>
        <taxon>Blautia</taxon>
    </lineage>
</organism>
<dbReference type="PANTHER" id="PTHR40448:SF1">
    <property type="entry name" value="TWO-COMPONENT SENSOR HISTIDINE KINASE"/>
    <property type="match status" value="1"/>
</dbReference>
<dbReference type="Gene3D" id="3.30.565.10">
    <property type="entry name" value="Histidine kinase-like ATPase, C-terminal domain"/>
    <property type="match status" value="1"/>
</dbReference>
<keyword evidence="1" id="KW-0472">Membrane</keyword>
<feature type="transmembrane region" description="Helical" evidence="1">
    <location>
        <begin position="176"/>
        <end position="196"/>
    </location>
</feature>
<dbReference type="InterPro" id="IPR032834">
    <property type="entry name" value="NatK-like_C"/>
</dbReference>
<feature type="transmembrane region" description="Helical" evidence="1">
    <location>
        <begin position="130"/>
        <end position="156"/>
    </location>
</feature>
<dbReference type="Proteomes" id="UP001600943">
    <property type="component" value="Unassembled WGS sequence"/>
</dbReference>
<dbReference type="EMBL" id="BAABYW010000001">
    <property type="protein sequence ID" value="GAA6409959.1"/>
    <property type="molecule type" value="Genomic_DNA"/>
</dbReference>
<feature type="transmembrane region" description="Helical" evidence="1">
    <location>
        <begin position="208"/>
        <end position="226"/>
    </location>
</feature>
<dbReference type="SUPFAM" id="SSF55874">
    <property type="entry name" value="ATPase domain of HSP90 chaperone/DNA topoisomerase II/histidine kinase"/>
    <property type="match status" value="1"/>
</dbReference>
<dbReference type="Pfam" id="PF14501">
    <property type="entry name" value="HATPase_c_5"/>
    <property type="match status" value="1"/>
</dbReference>
<sequence>MFDFIFVWGTLLFMSTCYSLGIYVLTVRMLGEKIHKKNAVLFCTIYYLIQVVANQLLIQGVIDDESFIISWNIYLYTLHVVILIFLLIWTYRQNVLRTITAAALAHFVVFTLGSLAEEVFTNYTPEMDNIYLYSIIVSVIPHAIMMISSLLIALLLRKLEFSGYFGVLFTNRIRAAITFIISLLLMHIYTIIRLLFPVEKVSLLTASYSVALIALALFFLQFTAMYQANKERVKAQENIILQQQSHLALLEELQQEMRSFRHDFINLMAGMSLQARDGDLKGIQDFMRNTSSYFDERLGDEIKNLEAVNRIQLPPLRSLVTSKLARMQQAGISTNVEVLYPVVSEGMQQQDLLRSLGILLDNAFEAAKISKKPRISLVLLQTETQLLAAVANSYAEQPDLVKMSHDNYTTKGDSRGTGLMSLRKITRKYPGCITNMNLKDDMFHYEIRIPLNEY</sequence>
<protein>
    <recommendedName>
        <fullName evidence="2">Sensor histidine kinase NatK-like C-terminal domain-containing protein</fullName>
    </recommendedName>
</protein>
<feature type="transmembrane region" description="Helical" evidence="1">
    <location>
        <begin position="68"/>
        <end position="88"/>
    </location>
</feature>
<evidence type="ECO:0000313" key="4">
    <source>
        <dbReference type="Proteomes" id="UP001600943"/>
    </source>
</evidence>
<dbReference type="InterPro" id="IPR036890">
    <property type="entry name" value="HATPase_C_sf"/>
</dbReference>
<keyword evidence="4" id="KW-1185">Reference proteome</keyword>
<accession>A0ABQ0BEV6</accession>
<keyword evidence="1" id="KW-0812">Transmembrane</keyword>
<name>A0ABQ0BEV6_9FIRM</name>
<dbReference type="RefSeq" id="WP_390408056.1">
    <property type="nucleotide sequence ID" value="NZ_BAABYW010000001.1"/>
</dbReference>